<name>A0A9W4T920_9GLOM</name>
<organism evidence="1 2">
    <name type="scientific">Funneliformis geosporum</name>
    <dbReference type="NCBI Taxonomy" id="1117311"/>
    <lineage>
        <taxon>Eukaryota</taxon>
        <taxon>Fungi</taxon>
        <taxon>Fungi incertae sedis</taxon>
        <taxon>Mucoromycota</taxon>
        <taxon>Glomeromycotina</taxon>
        <taxon>Glomeromycetes</taxon>
        <taxon>Glomerales</taxon>
        <taxon>Glomeraceae</taxon>
        <taxon>Funneliformis</taxon>
    </lineage>
</organism>
<comment type="caution">
    <text evidence="1">The sequence shown here is derived from an EMBL/GenBank/DDBJ whole genome shotgun (WGS) entry which is preliminary data.</text>
</comment>
<proteinExistence type="predicted"/>
<dbReference type="Proteomes" id="UP001153678">
    <property type="component" value="Unassembled WGS sequence"/>
</dbReference>
<feature type="non-terminal residue" evidence="1">
    <location>
        <position position="1"/>
    </location>
</feature>
<dbReference type="OrthoDB" id="2420811at2759"/>
<accession>A0A9W4T920</accession>
<evidence type="ECO:0000313" key="2">
    <source>
        <dbReference type="Proteomes" id="UP001153678"/>
    </source>
</evidence>
<feature type="non-terminal residue" evidence="1">
    <location>
        <position position="52"/>
    </location>
</feature>
<reference evidence="1" key="1">
    <citation type="submission" date="2022-08" db="EMBL/GenBank/DDBJ databases">
        <authorList>
            <person name="Kallberg Y."/>
            <person name="Tangrot J."/>
            <person name="Rosling A."/>
        </authorList>
    </citation>
    <scope>NUCLEOTIDE SEQUENCE</scope>
    <source>
        <strain evidence="1">Wild A</strain>
    </source>
</reference>
<keyword evidence="2" id="KW-1185">Reference proteome</keyword>
<dbReference type="EMBL" id="CAMKVN010018959">
    <property type="protein sequence ID" value="CAI2198573.1"/>
    <property type="molecule type" value="Genomic_DNA"/>
</dbReference>
<sequence>NSANITISLFVNEHNQELRLDTYEFSIKYRELSKELMDEIEIMTKSGNLSIT</sequence>
<dbReference type="AlphaFoldDB" id="A0A9W4T920"/>
<protein>
    <submittedName>
        <fullName evidence="1">9401_t:CDS:1</fullName>
    </submittedName>
</protein>
<gene>
    <name evidence="1" type="ORF">FWILDA_LOCUS18640</name>
</gene>
<evidence type="ECO:0000313" key="1">
    <source>
        <dbReference type="EMBL" id="CAI2198573.1"/>
    </source>
</evidence>